<dbReference type="InterPro" id="IPR012338">
    <property type="entry name" value="Beta-lactam/transpept-like"/>
</dbReference>
<gene>
    <name evidence="2" type="ORF">V2H45_21035</name>
</gene>
<dbReference type="Proteomes" id="UP001333818">
    <property type="component" value="Unassembled WGS sequence"/>
</dbReference>
<keyword evidence="2" id="KW-0378">Hydrolase</keyword>
<dbReference type="Pfam" id="PF00144">
    <property type="entry name" value="Beta-lactamase"/>
    <property type="match status" value="1"/>
</dbReference>
<evidence type="ECO:0000313" key="3">
    <source>
        <dbReference type="Proteomes" id="UP001333818"/>
    </source>
</evidence>
<dbReference type="GO" id="GO:0016787">
    <property type="term" value="F:hydrolase activity"/>
    <property type="evidence" value="ECO:0007669"/>
    <property type="project" value="UniProtKB-KW"/>
</dbReference>
<keyword evidence="3" id="KW-1185">Reference proteome</keyword>
<sequence>MKLFSVKSRISRIVLAFLLGLFLTQILFEIMPVPPAEAICTQPKNIGDGWNVSTPELSGFDAPALCQILTKAGSGRANIHSVIVERHGRLVAEFYRQGKDRSINILFGLWRPFSTRTQFSPTTLHDMRSISKSIVGLLVGIAQQKGRIGSLSTPILQFYPENSDLRSPEKDAVTLEHLLTMSSGLQWNEGALPNDETRLFWEATPSRYLFNHSVIAKPSQVFNYNSGGTMVLSDILTRTSGKSLKELVKAELFNPLEIADWEWVSNLHGRELAFTGLRMRPRDLVKIGRMMLDRGRWRDRQVVPEAWVAASLSPQISTGFKSPPTASDDLKYSYQWWGGNVNWHGKSLRWSAGFGNGGQRLFIVPDLDLAIATTAGDYESREIVHIVNVLFEDIVSSVSLLD</sequence>
<evidence type="ECO:0000313" key="2">
    <source>
        <dbReference type="EMBL" id="MEE3719235.1"/>
    </source>
</evidence>
<reference evidence="2" key="1">
    <citation type="submission" date="2024-01" db="EMBL/GenBank/DDBJ databases">
        <title>Bank of Algae and Cyanobacteria of the Azores (BACA) strain genomes.</title>
        <authorList>
            <person name="Luz R."/>
            <person name="Cordeiro R."/>
            <person name="Fonseca A."/>
            <person name="Goncalves V."/>
        </authorList>
    </citation>
    <scope>NUCLEOTIDE SEQUENCE</scope>
    <source>
        <strain evidence="2">BACA0141</strain>
    </source>
</reference>
<dbReference type="Gene3D" id="3.40.710.10">
    <property type="entry name" value="DD-peptidase/beta-lactamase superfamily"/>
    <property type="match status" value="1"/>
</dbReference>
<organism evidence="2 3">
    <name type="scientific">Tumidithrix elongata BACA0141</name>
    <dbReference type="NCBI Taxonomy" id="2716417"/>
    <lineage>
        <taxon>Bacteria</taxon>
        <taxon>Bacillati</taxon>
        <taxon>Cyanobacteriota</taxon>
        <taxon>Cyanophyceae</taxon>
        <taxon>Pseudanabaenales</taxon>
        <taxon>Pseudanabaenaceae</taxon>
        <taxon>Tumidithrix</taxon>
        <taxon>Tumidithrix elongata</taxon>
    </lineage>
</organism>
<accession>A0AAW9Q7N6</accession>
<dbReference type="EMBL" id="JAZBJZ010000120">
    <property type="protein sequence ID" value="MEE3719235.1"/>
    <property type="molecule type" value="Genomic_DNA"/>
</dbReference>
<dbReference type="InterPro" id="IPR001466">
    <property type="entry name" value="Beta-lactam-related"/>
</dbReference>
<dbReference type="SUPFAM" id="SSF56601">
    <property type="entry name" value="beta-lactamase/transpeptidase-like"/>
    <property type="match status" value="1"/>
</dbReference>
<proteinExistence type="predicted"/>
<dbReference type="EC" id="3.-.-.-" evidence="2"/>
<evidence type="ECO:0000259" key="1">
    <source>
        <dbReference type="Pfam" id="PF00144"/>
    </source>
</evidence>
<comment type="caution">
    <text evidence="2">The sequence shown here is derived from an EMBL/GenBank/DDBJ whole genome shotgun (WGS) entry which is preliminary data.</text>
</comment>
<dbReference type="PANTHER" id="PTHR43283">
    <property type="entry name" value="BETA-LACTAMASE-RELATED"/>
    <property type="match status" value="1"/>
</dbReference>
<name>A0AAW9Q7N6_9CYAN</name>
<protein>
    <submittedName>
        <fullName evidence="2">Serine hydrolase</fullName>
        <ecNumber evidence="2">3.-.-.-</ecNumber>
    </submittedName>
</protein>
<dbReference type="RefSeq" id="WP_330485672.1">
    <property type="nucleotide sequence ID" value="NZ_JAZBJZ010000120.1"/>
</dbReference>
<feature type="domain" description="Beta-lactamase-related" evidence="1">
    <location>
        <begin position="110"/>
        <end position="373"/>
    </location>
</feature>
<dbReference type="AlphaFoldDB" id="A0AAW9Q7N6"/>
<dbReference type="PANTHER" id="PTHR43283:SF7">
    <property type="entry name" value="BETA-LACTAMASE-RELATED DOMAIN-CONTAINING PROTEIN"/>
    <property type="match status" value="1"/>
</dbReference>
<dbReference type="InterPro" id="IPR050789">
    <property type="entry name" value="Diverse_Enzym_Activities"/>
</dbReference>